<organism evidence="2 3">
    <name type="scientific">Eumeta variegata</name>
    <name type="common">Bagworm moth</name>
    <name type="synonym">Eumeta japonica</name>
    <dbReference type="NCBI Taxonomy" id="151549"/>
    <lineage>
        <taxon>Eukaryota</taxon>
        <taxon>Metazoa</taxon>
        <taxon>Ecdysozoa</taxon>
        <taxon>Arthropoda</taxon>
        <taxon>Hexapoda</taxon>
        <taxon>Insecta</taxon>
        <taxon>Pterygota</taxon>
        <taxon>Neoptera</taxon>
        <taxon>Endopterygota</taxon>
        <taxon>Lepidoptera</taxon>
        <taxon>Glossata</taxon>
        <taxon>Ditrysia</taxon>
        <taxon>Tineoidea</taxon>
        <taxon>Psychidae</taxon>
        <taxon>Oiketicinae</taxon>
        <taxon>Eumeta</taxon>
    </lineage>
</organism>
<feature type="region of interest" description="Disordered" evidence="1">
    <location>
        <begin position="1"/>
        <end position="35"/>
    </location>
</feature>
<comment type="caution">
    <text evidence="2">The sequence shown here is derived from an EMBL/GenBank/DDBJ whole genome shotgun (WGS) entry which is preliminary data.</text>
</comment>
<dbReference type="Proteomes" id="UP000299102">
    <property type="component" value="Unassembled WGS sequence"/>
</dbReference>
<evidence type="ECO:0000313" key="2">
    <source>
        <dbReference type="EMBL" id="GBP04949.1"/>
    </source>
</evidence>
<reference evidence="2 3" key="1">
    <citation type="journal article" date="2019" name="Commun. Biol.">
        <title>The bagworm genome reveals a unique fibroin gene that provides high tensile strength.</title>
        <authorList>
            <person name="Kono N."/>
            <person name="Nakamura H."/>
            <person name="Ohtoshi R."/>
            <person name="Tomita M."/>
            <person name="Numata K."/>
            <person name="Arakawa K."/>
        </authorList>
    </citation>
    <scope>NUCLEOTIDE SEQUENCE [LARGE SCALE GENOMIC DNA]</scope>
</reference>
<sequence>MGPLLRQSSTNLSTSLKREHRALGRHSSPSPPHDGWRHLVIYLQITLDGVSDVKVAEGIITPVSDFTHVFHSHVNKQGKVREIIA</sequence>
<gene>
    <name evidence="2" type="ORF">EVAR_3822_1</name>
</gene>
<dbReference type="AlphaFoldDB" id="A0A4C1SS08"/>
<evidence type="ECO:0000313" key="3">
    <source>
        <dbReference type="Proteomes" id="UP000299102"/>
    </source>
</evidence>
<protein>
    <submittedName>
        <fullName evidence="2">Uncharacterized protein</fullName>
    </submittedName>
</protein>
<evidence type="ECO:0000256" key="1">
    <source>
        <dbReference type="SAM" id="MobiDB-lite"/>
    </source>
</evidence>
<dbReference type="EMBL" id="BGZK01000015">
    <property type="protein sequence ID" value="GBP04949.1"/>
    <property type="molecule type" value="Genomic_DNA"/>
</dbReference>
<name>A0A4C1SS08_EUMVA</name>
<dbReference type="OrthoDB" id="2152335at2759"/>
<accession>A0A4C1SS08</accession>
<feature type="compositionally biased region" description="Polar residues" evidence="1">
    <location>
        <begin position="1"/>
        <end position="15"/>
    </location>
</feature>
<keyword evidence="3" id="KW-1185">Reference proteome</keyword>
<proteinExistence type="predicted"/>